<keyword evidence="2" id="KW-1185">Reference proteome</keyword>
<evidence type="ECO:0000313" key="2">
    <source>
        <dbReference type="Proteomes" id="UP000281553"/>
    </source>
</evidence>
<dbReference type="Proteomes" id="UP000281553">
    <property type="component" value="Unassembled WGS sequence"/>
</dbReference>
<name>A0A3P7P006_DIBLA</name>
<dbReference type="PANTHER" id="PTHR47027:SF20">
    <property type="entry name" value="REVERSE TRANSCRIPTASE-LIKE PROTEIN WITH RNA-DIRECTED DNA POLYMERASE DOMAIN"/>
    <property type="match status" value="1"/>
</dbReference>
<dbReference type="EMBL" id="UYRU01058460">
    <property type="protein sequence ID" value="VDN14169.1"/>
    <property type="molecule type" value="Genomic_DNA"/>
</dbReference>
<reference evidence="1 2" key="1">
    <citation type="submission" date="2018-11" db="EMBL/GenBank/DDBJ databases">
        <authorList>
            <consortium name="Pathogen Informatics"/>
        </authorList>
    </citation>
    <scope>NUCLEOTIDE SEQUENCE [LARGE SCALE GENOMIC DNA]</scope>
</reference>
<organism evidence="1 2">
    <name type="scientific">Dibothriocephalus latus</name>
    <name type="common">Fish tapeworm</name>
    <name type="synonym">Diphyllobothrium latum</name>
    <dbReference type="NCBI Taxonomy" id="60516"/>
    <lineage>
        <taxon>Eukaryota</taxon>
        <taxon>Metazoa</taxon>
        <taxon>Spiralia</taxon>
        <taxon>Lophotrochozoa</taxon>
        <taxon>Platyhelminthes</taxon>
        <taxon>Cestoda</taxon>
        <taxon>Eucestoda</taxon>
        <taxon>Diphyllobothriidea</taxon>
        <taxon>Diphyllobothriidae</taxon>
        <taxon>Dibothriocephalus</taxon>
    </lineage>
</organism>
<gene>
    <name evidence="1" type="ORF">DILT_LOCUS10000</name>
</gene>
<sequence>MLSCVPPTSVTPIVLDGASLEVVDSFRYLGSLITETGQGVDEVVSRINHARFAFYPLCAPLWNRRELSLSTKSRVYQAVFRSILLYGGEIWPMRVEDMKRLEVFDNDWLRRILRHRRVN</sequence>
<dbReference type="OrthoDB" id="6279956at2759"/>
<evidence type="ECO:0000313" key="1">
    <source>
        <dbReference type="EMBL" id="VDN14169.1"/>
    </source>
</evidence>
<protein>
    <submittedName>
        <fullName evidence="1">Uncharacterized protein</fullName>
    </submittedName>
</protein>
<proteinExistence type="predicted"/>
<accession>A0A3P7P006</accession>
<dbReference type="PANTHER" id="PTHR47027">
    <property type="entry name" value="REVERSE TRANSCRIPTASE DOMAIN-CONTAINING PROTEIN"/>
    <property type="match status" value="1"/>
</dbReference>
<dbReference type="AlphaFoldDB" id="A0A3P7P006"/>